<proteinExistence type="predicted"/>
<dbReference type="Proteomes" id="UP001165653">
    <property type="component" value="Unassembled WGS sequence"/>
</dbReference>
<feature type="domain" description="Alginate export" evidence="1">
    <location>
        <begin position="24"/>
        <end position="407"/>
    </location>
</feature>
<dbReference type="InterPro" id="IPR053728">
    <property type="entry name" value="Alginate_Permeability_Chnl"/>
</dbReference>
<comment type="caution">
    <text evidence="2">The sequence shown here is derived from an EMBL/GenBank/DDBJ whole genome shotgun (WGS) entry which is preliminary data.</text>
</comment>
<accession>A0ABT3GB79</accession>
<dbReference type="EMBL" id="JAPDDR010000016">
    <property type="protein sequence ID" value="MCW1916490.1"/>
    <property type="molecule type" value="Genomic_DNA"/>
</dbReference>
<name>A0ABT3GB79_9BACT</name>
<dbReference type="RefSeq" id="WP_264516067.1">
    <property type="nucleotide sequence ID" value="NZ_JAPDDR010000016.1"/>
</dbReference>
<sequence length="415" mass="46379">MLRYFITLACLSTAGAREWELGIEGHARTMYESYDNIDFGLGPVADDDWIHQRVQLMARLDRGEAFRFAAELTWGEMSGKESPLAPPDEDEPDLLQLYLQGRVPLGGADALELRAGRQTLYYGSGRLLAAREGANQRLSHDAVLLSWQRGEDTRVDAFIASPVEVEPGSFDNASRPHARLLWSLYAVAPLPWGRDHFVDLYYIGLRDEDAIGIGQETRHTLGARFWREEGPWIHNTELIGQFGSIGERDIAAGAISLGFGRRWESLPWQPTPQLRADLISGGDDGRGTVHTFNPLFQANNYFNEGGFLSPSNLYNLNPLVSLKPCESVELQLGVNFQWLFSRNDAIYTPPLQPLVSPDPQGDRYLGTSFNASVSWQLRENVELFLGYTHLQAGDALEAVGGRDVDYLQSSFRVAF</sequence>
<dbReference type="Gene3D" id="2.40.160.100">
    <property type="match status" value="1"/>
</dbReference>
<organism evidence="2 3">
    <name type="scientific">Luteolibacter rhizosphaerae</name>
    <dbReference type="NCBI Taxonomy" id="2989719"/>
    <lineage>
        <taxon>Bacteria</taxon>
        <taxon>Pseudomonadati</taxon>
        <taxon>Verrucomicrobiota</taxon>
        <taxon>Verrucomicrobiia</taxon>
        <taxon>Verrucomicrobiales</taxon>
        <taxon>Verrucomicrobiaceae</taxon>
        <taxon>Luteolibacter</taxon>
    </lineage>
</organism>
<dbReference type="Pfam" id="PF13372">
    <property type="entry name" value="Alginate_exp"/>
    <property type="match status" value="1"/>
</dbReference>
<evidence type="ECO:0000313" key="3">
    <source>
        <dbReference type="Proteomes" id="UP001165653"/>
    </source>
</evidence>
<protein>
    <submittedName>
        <fullName evidence="2">Alginate export family protein</fullName>
    </submittedName>
</protein>
<evidence type="ECO:0000259" key="1">
    <source>
        <dbReference type="Pfam" id="PF13372"/>
    </source>
</evidence>
<keyword evidence="3" id="KW-1185">Reference proteome</keyword>
<dbReference type="InterPro" id="IPR025388">
    <property type="entry name" value="Alginate_export_dom"/>
</dbReference>
<gene>
    <name evidence="2" type="ORF">OJ996_23080</name>
</gene>
<reference evidence="2" key="1">
    <citation type="submission" date="2022-10" db="EMBL/GenBank/DDBJ databases">
        <title>Luteolibacter sp. GHJ8, whole genome shotgun sequencing project.</title>
        <authorList>
            <person name="Zhao G."/>
            <person name="Shen L."/>
        </authorList>
    </citation>
    <scope>NUCLEOTIDE SEQUENCE</scope>
    <source>
        <strain evidence="2">GHJ8</strain>
    </source>
</reference>
<evidence type="ECO:0000313" key="2">
    <source>
        <dbReference type="EMBL" id="MCW1916490.1"/>
    </source>
</evidence>